<organism evidence="1 2">
    <name type="scientific">Streptomyces siderophoricus</name>
    <dbReference type="NCBI Taxonomy" id="2802281"/>
    <lineage>
        <taxon>Bacteria</taxon>
        <taxon>Bacillati</taxon>
        <taxon>Actinomycetota</taxon>
        <taxon>Actinomycetes</taxon>
        <taxon>Kitasatosporales</taxon>
        <taxon>Streptomycetaceae</taxon>
        <taxon>Streptomyces</taxon>
    </lineage>
</organism>
<dbReference type="Proteomes" id="UP000629371">
    <property type="component" value="Unassembled WGS sequence"/>
</dbReference>
<evidence type="ECO:0000313" key="2">
    <source>
        <dbReference type="Proteomes" id="UP000629371"/>
    </source>
</evidence>
<gene>
    <name evidence="1" type="ORF">JK360_02635</name>
</gene>
<evidence type="ECO:0000313" key="1">
    <source>
        <dbReference type="EMBL" id="MBL1088299.1"/>
    </source>
</evidence>
<accession>A0ABS1MJP5</accession>
<keyword evidence="2" id="KW-1185">Reference proteome</keyword>
<proteinExistence type="predicted"/>
<reference evidence="1 2" key="1">
    <citation type="submission" date="2021-01" db="EMBL/GenBank/DDBJ databases">
        <title>WGS of actinomycetes isolated from Thailand.</title>
        <authorList>
            <person name="Thawai C."/>
        </authorList>
    </citation>
    <scope>NUCLEOTIDE SEQUENCE [LARGE SCALE GENOMIC DNA]</scope>
    <source>
        <strain evidence="1 2">CH9-7</strain>
    </source>
</reference>
<protein>
    <recommendedName>
        <fullName evidence="3">Lipoprotein</fullName>
    </recommendedName>
</protein>
<comment type="caution">
    <text evidence="1">The sequence shown here is derived from an EMBL/GenBank/DDBJ whole genome shotgun (WGS) entry which is preliminary data.</text>
</comment>
<name>A0ABS1MJP5_9ACTN</name>
<dbReference type="PROSITE" id="PS51257">
    <property type="entry name" value="PROKAR_LIPOPROTEIN"/>
    <property type="match status" value="1"/>
</dbReference>
<sequence length="258" mass="28752">MKETLASRWRRVRGRCAQAGGLLLAFALIGLTAACSREPSEKKLRKQARSPLAETRRAEEEHKIRALIERLSAVEGLEHVLTRLTDSCARSSNRSILENNRSPYVLTCGMKAVAYFGVRGDITEVLPRIRAAGIANWGPQDNKGRDLPHATGTVSYALDYHRKRGRNPDGSLMPAPTLTAPGLRIDWDRPDFPLPNHVEEPAPCPPVETAIYQRCSTVPQTPMSMAAARAQYDTVLTFRLGDMWDSSAENYFTVPRRK</sequence>
<evidence type="ECO:0008006" key="3">
    <source>
        <dbReference type="Google" id="ProtNLM"/>
    </source>
</evidence>
<dbReference type="EMBL" id="JAERRI010000001">
    <property type="protein sequence ID" value="MBL1088299.1"/>
    <property type="molecule type" value="Genomic_DNA"/>
</dbReference>